<reference evidence="2" key="1">
    <citation type="submission" date="2022-03" db="EMBL/GenBank/DDBJ databases">
        <authorList>
            <person name="Sayadi A."/>
        </authorList>
    </citation>
    <scope>NUCLEOTIDE SEQUENCE</scope>
</reference>
<evidence type="ECO:0000313" key="3">
    <source>
        <dbReference type="Proteomes" id="UP001152888"/>
    </source>
</evidence>
<gene>
    <name evidence="2" type="ORF">ACAOBT_LOCUS13732</name>
</gene>
<proteinExistence type="predicted"/>
<dbReference type="Pfam" id="PF23663">
    <property type="entry name" value="Znf_SCAND3"/>
    <property type="match status" value="1"/>
</dbReference>
<dbReference type="OrthoDB" id="6818577at2759"/>
<sequence length="406" mass="45854">MASANNKFDGVFQSLMKNSTMEQCCDNNNVNLSVTDSSNSIFKANFDRKLVEYDEQHQGSHRKARTAERILEVMNEIKKAKVAMSSGQRRTVMDYYWMGKYDIMTTANEDSLIFKRLTATDPTVRILSREQYFDIFLDVHKSCGHGGRDKILYDIKNIYYIPKKAVEISVSLCPICETKTNAPRKGIVTKPIVSRDFNLRGQVDLMDFQSCPDETEEQLETLRERESAEATHSNCDNNDDNFNVTQNIENLESNFNCAVCHNSATEAHKCESCNNVIHAISGIMLVKEGSASKLVCFMCKIEQDINLERDQAHKGLKRAAEQMIDARIKKMPKLDIGNSVLVSIPKVDRGPLDMKNIQERLWQVSHLSVARDSKNVTVSLLLIHVAIIDVPVPSTKFFAGPNAMEA</sequence>
<dbReference type="Proteomes" id="UP001152888">
    <property type="component" value="Unassembled WGS sequence"/>
</dbReference>
<evidence type="ECO:0000313" key="2">
    <source>
        <dbReference type="EMBL" id="CAH1979963.1"/>
    </source>
</evidence>
<keyword evidence="3" id="KW-1185">Reference proteome</keyword>
<accession>A0A9P0PDT1</accession>
<comment type="caution">
    <text evidence="2">The sequence shown here is derived from an EMBL/GenBank/DDBJ whole genome shotgun (WGS) entry which is preliminary data.</text>
</comment>
<dbReference type="AlphaFoldDB" id="A0A9P0PDT1"/>
<name>A0A9P0PDT1_ACAOB</name>
<feature type="domain" description="SCAN" evidence="1">
    <location>
        <begin position="265"/>
        <end position="312"/>
    </location>
</feature>
<evidence type="ECO:0000259" key="1">
    <source>
        <dbReference type="Pfam" id="PF23663"/>
    </source>
</evidence>
<dbReference type="InterPro" id="IPR057560">
    <property type="entry name" value="Znf_SCAND3"/>
</dbReference>
<dbReference type="EMBL" id="CAKOFQ010006887">
    <property type="protein sequence ID" value="CAH1979963.1"/>
    <property type="molecule type" value="Genomic_DNA"/>
</dbReference>
<organism evidence="2 3">
    <name type="scientific">Acanthoscelides obtectus</name>
    <name type="common">Bean weevil</name>
    <name type="synonym">Bruchus obtectus</name>
    <dbReference type="NCBI Taxonomy" id="200917"/>
    <lineage>
        <taxon>Eukaryota</taxon>
        <taxon>Metazoa</taxon>
        <taxon>Ecdysozoa</taxon>
        <taxon>Arthropoda</taxon>
        <taxon>Hexapoda</taxon>
        <taxon>Insecta</taxon>
        <taxon>Pterygota</taxon>
        <taxon>Neoptera</taxon>
        <taxon>Endopterygota</taxon>
        <taxon>Coleoptera</taxon>
        <taxon>Polyphaga</taxon>
        <taxon>Cucujiformia</taxon>
        <taxon>Chrysomeloidea</taxon>
        <taxon>Chrysomelidae</taxon>
        <taxon>Bruchinae</taxon>
        <taxon>Bruchini</taxon>
        <taxon>Acanthoscelides</taxon>
    </lineage>
</organism>
<protein>
    <recommendedName>
        <fullName evidence="1">SCAN domain-containing protein</fullName>
    </recommendedName>
</protein>